<gene>
    <name evidence="3" type="primary">TMEM259</name>
</gene>
<dbReference type="GO" id="GO:0005783">
    <property type="term" value="C:endoplasmic reticulum"/>
    <property type="evidence" value="ECO:0007669"/>
    <property type="project" value="TreeGrafter"/>
</dbReference>
<sequence length="690" mass="77186">MSENQGNHHHHPMNNNVGGRAPAGNNRGVRNLNQNPLINVRDRLFHALFFKMAVTYARLFPPSFRRIFEFFVLLKALFVLFILAYIHIAFSRSPINCLEHVRDKWPRDGILRVEIQRNSSRAPIFLQFCESDRFPGMVVEAAGGEEEEEEEEEEMSVEMFENSSIKFELDIEPKVFLKPSRLGGAKVPAPNESQEFSFSGEPASKVWPQEEYIVEYSFEYGFLRLSHSTRQRLSIPVMVVTLDPTRDQCFGDRFSRLLLDEFLGYDDILMSSVKALAENEENKGFLRNVVSGEHYRFISMWMARTSYLAAFVIMVIFTLSVSMLLRYSHHQIFVFIVDLLQMLEMNMTIAFPAAPLLTVILALVGMEAIMSEFFNDTTTAFYIILIVWLADQYDAICCHTNTSKRHWLRFFYLYHFAFYAYHYRFNGQYSSLALVTSWLFIQHSMIYFFHHYELPAILQQIRIQEMLLQNQQGGAQTTLQDNLNNNNTVAPADPAGPRPHLDGGPAGDGPLAPEDAHTAAVVAATVASLGDNFNWVAETAVIAEASFMSNLSGSLLDPSVAPEAGLTPTATTAPLPVSLPPTQPSFFQIMGLLAPPPLVSAGDVDLILPWNYCCFSACASLLLSGGGAGEANETGIMANSASGEGQKWVAAGEGLETLVRKGALRRTPFKSGVPGSHRSRRSVTPEELES</sequence>
<dbReference type="GO" id="GO:0034976">
    <property type="term" value="P:response to endoplasmic reticulum stress"/>
    <property type="evidence" value="ECO:0007669"/>
    <property type="project" value="TreeGrafter"/>
</dbReference>
<dbReference type="PANTHER" id="PTHR21650">
    <property type="entry name" value="MEMBRALIN/KINETOCHORE PROTEIN NUF2"/>
    <property type="match status" value="1"/>
</dbReference>
<reference evidence="3" key="3">
    <citation type="submission" date="2025-09" db="UniProtKB">
        <authorList>
            <consortium name="Ensembl"/>
        </authorList>
    </citation>
    <scope>IDENTIFICATION</scope>
</reference>
<dbReference type="GO" id="GO:1904294">
    <property type="term" value="P:positive regulation of ERAD pathway"/>
    <property type="evidence" value="ECO:0007669"/>
    <property type="project" value="TreeGrafter"/>
</dbReference>
<feature type="transmembrane region" description="Helical" evidence="2">
    <location>
        <begin position="373"/>
        <end position="390"/>
    </location>
</feature>
<dbReference type="OMA" id="TELPHND"/>
<feature type="compositionally biased region" description="Low complexity" evidence="1">
    <location>
        <begin position="477"/>
        <end position="488"/>
    </location>
</feature>
<evidence type="ECO:0000313" key="3">
    <source>
        <dbReference type="Ensembl" id="ENSPMRP00000032277.1"/>
    </source>
</evidence>
<feature type="region of interest" description="Disordered" evidence="1">
    <location>
        <begin position="666"/>
        <end position="690"/>
    </location>
</feature>
<reference evidence="3 4" key="1">
    <citation type="journal article" date="2019" name="Proc. Natl. Acad. Sci. U.S.A.">
        <title>Regulatory changes in pterin and carotenoid genes underlie balanced color polymorphisms in the wall lizard.</title>
        <authorList>
            <person name="Andrade P."/>
            <person name="Pinho C."/>
            <person name="Perez I de Lanuza G."/>
            <person name="Afonso S."/>
            <person name="Brejcha J."/>
            <person name="Rubin C.J."/>
            <person name="Wallerman O."/>
            <person name="Pereira P."/>
            <person name="Sabatino S.J."/>
            <person name="Bellati A."/>
            <person name="Pellitteri-Rosa D."/>
            <person name="Bosakova Z."/>
            <person name="Bunikis I."/>
            <person name="Carretero M.A."/>
            <person name="Feiner N."/>
            <person name="Marsik P."/>
            <person name="Pauperio F."/>
            <person name="Salvi D."/>
            <person name="Soler L."/>
            <person name="While G.M."/>
            <person name="Uller T."/>
            <person name="Font E."/>
            <person name="Andersson L."/>
            <person name="Carneiro M."/>
        </authorList>
    </citation>
    <scope>NUCLEOTIDE SEQUENCE</scope>
</reference>
<feature type="transmembrane region" description="Helical" evidence="2">
    <location>
        <begin position="347"/>
        <end position="366"/>
    </location>
</feature>
<evidence type="ECO:0000256" key="2">
    <source>
        <dbReference type="SAM" id="Phobius"/>
    </source>
</evidence>
<evidence type="ECO:0000256" key="1">
    <source>
        <dbReference type="SAM" id="MobiDB-lite"/>
    </source>
</evidence>
<keyword evidence="2" id="KW-0812">Transmembrane</keyword>
<proteinExistence type="predicted"/>
<feature type="region of interest" description="Disordered" evidence="1">
    <location>
        <begin position="1"/>
        <end position="28"/>
    </location>
</feature>
<protein>
    <submittedName>
        <fullName evidence="3">Transmembrane protein 259</fullName>
    </submittedName>
</protein>
<reference evidence="3" key="2">
    <citation type="submission" date="2025-08" db="UniProtKB">
        <authorList>
            <consortium name="Ensembl"/>
        </authorList>
    </citation>
    <scope>IDENTIFICATION</scope>
</reference>
<organism evidence="3 4">
    <name type="scientific">Podarcis muralis</name>
    <name type="common">Wall lizard</name>
    <name type="synonym">Lacerta muralis</name>
    <dbReference type="NCBI Taxonomy" id="64176"/>
    <lineage>
        <taxon>Eukaryota</taxon>
        <taxon>Metazoa</taxon>
        <taxon>Chordata</taxon>
        <taxon>Craniata</taxon>
        <taxon>Vertebrata</taxon>
        <taxon>Euteleostomi</taxon>
        <taxon>Lepidosauria</taxon>
        <taxon>Squamata</taxon>
        <taxon>Bifurcata</taxon>
        <taxon>Unidentata</taxon>
        <taxon>Episquamata</taxon>
        <taxon>Laterata</taxon>
        <taxon>Lacertibaenia</taxon>
        <taxon>Lacertidae</taxon>
        <taxon>Podarcis</taxon>
    </lineage>
</organism>
<feature type="region of interest" description="Disordered" evidence="1">
    <location>
        <begin position="477"/>
        <end position="513"/>
    </location>
</feature>
<keyword evidence="4" id="KW-1185">Reference proteome</keyword>
<dbReference type="InterPro" id="IPR019144">
    <property type="entry name" value="Membralin"/>
</dbReference>
<evidence type="ECO:0000313" key="4">
    <source>
        <dbReference type="Proteomes" id="UP000472272"/>
    </source>
</evidence>
<keyword evidence="2" id="KW-0472">Membrane</keyword>
<feature type="transmembrane region" description="Helical" evidence="2">
    <location>
        <begin position="67"/>
        <end position="86"/>
    </location>
</feature>
<dbReference type="Proteomes" id="UP000472272">
    <property type="component" value="Chromosome 18"/>
</dbReference>
<accession>A0A670KBU0</accession>
<dbReference type="Pfam" id="PF09746">
    <property type="entry name" value="Membralin"/>
    <property type="match status" value="1"/>
</dbReference>
<dbReference type="Ensembl" id="ENSPMRT00000034231.1">
    <property type="protein sequence ID" value="ENSPMRP00000032277.1"/>
    <property type="gene ID" value="ENSPMRG00000020879.1"/>
</dbReference>
<feature type="transmembrane region" description="Helical" evidence="2">
    <location>
        <begin position="306"/>
        <end position="327"/>
    </location>
</feature>
<dbReference type="AlphaFoldDB" id="A0A670KBU0"/>
<name>A0A670KBU0_PODMU</name>
<dbReference type="GeneTree" id="ENSGT00390000013329"/>
<dbReference type="PANTHER" id="PTHR21650:SF4">
    <property type="entry name" value="MEMBRALIN"/>
    <property type="match status" value="1"/>
</dbReference>
<keyword evidence="2" id="KW-1133">Transmembrane helix</keyword>